<protein>
    <recommendedName>
        <fullName evidence="4">Lipoprotein</fullName>
    </recommendedName>
</protein>
<proteinExistence type="predicted"/>
<evidence type="ECO:0000256" key="1">
    <source>
        <dbReference type="SAM" id="SignalP"/>
    </source>
</evidence>
<reference evidence="3" key="1">
    <citation type="journal article" date="2019" name="Int. J. Syst. Evol. Microbiol.">
        <title>The Global Catalogue of Microorganisms (GCM) 10K type strain sequencing project: providing services to taxonomists for standard genome sequencing and annotation.</title>
        <authorList>
            <consortium name="The Broad Institute Genomics Platform"/>
            <consortium name="The Broad Institute Genome Sequencing Center for Infectious Disease"/>
            <person name="Wu L."/>
            <person name="Ma J."/>
        </authorList>
    </citation>
    <scope>NUCLEOTIDE SEQUENCE [LARGE SCALE GENOMIC DNA]</scope>
    <source>
        <strain evidence="3">CCUG 55250</strain>
    </source>
</reference>
<accession>A0ABW0IF53</accession>
<comment type="caution">
    <text evidence="2">The sequence shown here is derived from an EMBL/GenBank/DDBJ whole genome shotgun (WGS) entry which is preliminary data.</text>
</comment>
<organism evidence="2 3">
    <name type="scientific">Larkinella bovis</name>
    <dbReference type="NCBI Taxonomy" id="683041"/>
    <lineage>
        <taxon>Bacteria</taxon>
        <taxon>Pseudomonadati</taxon>
        <taxon>Bacteroidota</taxon>
        <taxon>Cytophagia</taxon>
        <taxon>Cytophagales</taxon>
        <taxon>Spirosomataceae</taxon>
        <taxon>Larkinella</taxon>
    </lineage>
</organism>
<dbReference type="Proteomes" id="UP001596106">
    <property type="component" value="Unassembled WGS sequence"/>
</dbReference>
<name>A0ABW0IF53_9BACT</name>
<evidence type="ECO:0000313" key="2">
    <source>
        <dbReference type="EMBL" id="MFC5410002.1"/>
    </source>
</evidence>
<dbReference type="EMBL" id="JBHSMA010000003">
    <property type="protein sequence ID" value="MFC5410002.1"/>
    <property type="molecule type" value="Genomic_DNA"/>
</dbReference>
<keyword evidence="1" id="KW-0732">Signal</keyword>
<feature type="chain" id="PRO_5045575761" description="Lipoprotein" evidence="1">
    <location>
        <begin position="21"/>
        <end position="140"/>
    </location>
</feature>
<sequence length="140" mass="16081">MRLFAFFLVVTGILAGCESAAPSGCRPATERIYINQRFPDRAETFHPDSLRVFLFETQFDNTVSIQVGNSVIARQHLLTGPNGLAGRVFVRAKSQEKVVIRTANQCTYFKLKDGYKYLYIDKQRNLGWHIEYSNFSRAYF</sequence>
<feature type="signal peptide" evidence="1">
    <location>
        <begin position="1"/>
        <end position="20"/>
    </location>
</feature>
<dbReference type="PROSITE" id="PS51257">
    <property type="entry name" value="PROKAR_LIPOPROTEIN"/>
    <property type="match status" value="1"/>
</dbReference>
<keyword evidence="3" id="KW-1185">Reference proteome</keyword>
<dbReference type="RefSeq" id="WP_379844852.1">
    <property type="nucleotide sequence ID" value="NZ_JBHSMA010000003.1"/>
</dbReference>
<evidence type="ECO:0000313" key="3">
    <source>
        <dbReference type="Proteomes" id="UP001596106"/>
    </source>
</evidence>
<evidence type="ECO:0008006" key="4">
    <source>
        <dbReference type="Google" id="ProtNLM"/>
    </source>
</evidence>
<gene>
    <name evidence="2" type="ORF">ACFPMF_11830</name>
</gene>